<evidence type="ECO:0000313" key="5">
    <source>
        <dbReference type="Proteomes" id="UP000002357"/>
    </source>
</evidence>
<gene>
    <name evidence="4" type="ORF">SCLAV_0303</name>
</gene>
<feature type="transmembrane region" description="Helical" evidence="2">
    <location>
        <begin position="28"/>
        <end position="47"/>
    </location>
</feature>
<feature type="region of interest" description="Disordered" evidence="1">
    <location>
        <begin position="1"/>
        <end position="22"/>
    </location>
</feature>
<sequence length="268" mass="28947">MIAVMRSPRPAHPAGSTPPDRPQWPARVCAVSAVLSAVLLALVATAWPPLLSFDESVARELHRWAVRQPTAVHVNRVLTDWVWDPWTMRALITAVCVWLALRREWLLALCVALSTLLGTLFQQGVKAAVDRQRPRWPDPVDSAHYAAFPSGHAMTATVVCGLLLWVAALHRVSARWMRAAAVLAAVSVIGVGLTRLYLGVHWPTDVLAGWLMGICWVLLTVLVYERVARRRPGRGAGAVVARTGRSPASPGPGSTAADEPEGPAGGTR</sequence>
<dbReference type="InterPro" id="IPR036938">
    <property type="entry name" value="PAP2/HPO_sf"/>
</dbReference>
<protein>
    <submittedName>
        <fullName evidence="4">Putative integral membrane protein</fullName>
    </submittedName>
</protein>
<dbReference type="Gene3D" id="1.20.144.10">
    <property type="entry name" value="Phosphatidic acid phosphatase type 2/haloperoxidase"/>
    <property type="match status" value="1"/>
</dbReference>
<feature type="domain" description="Phosphatidic acid phosphatase type 2/haloperoxidase" evidence="3">
    <location>
        <begin position="109"/>
        <end position="221"/>
    </location>
</feature>
<evidence type="ECO:0000313" key="4">
    <source>
        <dbReference type="EMBL" id="EFG05379.1"/>
    </source>
</evidence>
<dbReference type="CDD" id="cd03392">
    <property type="entry name" value="PAP2_like_2"/>
    <property type="match status" value="1"/>
</dbReference>
<dbReference type="STRING" id="1901.BB341_26260"/>
<dbReference type="Pfam" id="PF01569">
    <property type="entry name" value="PAP2"/>
    <property type="match status" value="1"/>
</dbReference>
<accession>E2Q847</accession>
<dbReference type="Proteomes" id="UP000002357">
    <property type="component" value="Chromosome"/>
</dbReference>
<dbReference type="AlphaFoldDB" id="E2Q847"/>
<dbReference type="eggNOG" id="COG0671">
    <property type="taxonomic scope" value="Bacteria"/>
</dbReference>
<evidence type="ECO:0000259" key="3">
    <source>
        <dbReference type="SMART" id="SM00014"/>
    </source>
</evidence>
<evidence type="ECO:0000256" key="1">
    <source>
        <dbReference type="SAM" id="MobiDB-lite"/>
    </source>
</evidence>
<feature type="transmembrane region" description="Helical" evidence="2">
    <location>
        <begin position="145"/>
        <end position="167"/>
    </location>
</feature>
<evidence type="ECO:0000256" key="2">
    <source>
        <dbReference type="SAM" id="Phobius"/>
    </source>
</evidence>
<dbReference type="PANTHER" id="PTHR14969">
    <property type="entry name" value="SPHINGOSINE-1-PHOSPHATE PHOSPHOHYDROLASE"/>
    <property type="match status" value="1"/>
</dbReference>
<dbReference type="SUPFAM" id="SSF48317">
    <property type="entry name" value="Acid phosphatase/Vanadium-dependent haloperoxidase"/>
    <property type="match status" value="1"/>
</dbReference>
<keyword evidence="5" id="KW-1185">Reference proteome</keyword>
<feature type="transmembrane region" description="Helical" evidence="2">
    <location>
        <begin position="86"/>
        <end position="101"/>
    </location>
</feature>
<keyword evidence="2" id="KW-0812">Transmembrane</keyword>
<keyword evidence="2" id="KW-1133">Transmembrane helix</keyword>
<dbReference type="InterPro" id="IPR000326">
    <property type="entry name" value="PAP2/HPO"/>
</dbReference>
<keyword evidence="2" id="KW-0472">Membrane</keyword>
<name>E2Q847_STRCL</name>
<dbReference type="PANTHER" id="PTHR14969:SF13">
    <property type="entry name" value="AT30094P"/>
    <property type="match status" value="1"/>
</dbReference>
<organism evidence="4 5">
    <name type="scientific">Streptomyces clavuligerus</name>
    <dbReference type="NCBI Taxonomy" id="1901"/>
    <lineage>
        <taxon>Bacteria</taxon>
        <taxon>Bacillati</taxon>
        <taxon>Actinomycetota</taxon>
        <taxon>Actinomycetes</taxon>
        <taxon>Kitasatosporales</taxon>
        <taxon>Streptomycetaceae</taxon>
        <taxon>Streptomyces</taxon>
    </lineage>
</organism>
<feature type="region of interest" description="Disordered" evidence="1">
    <location>
        <begin position="236"/>
        <end position="268"/>
    </location>
</feature>
<dbReference type="EMBL" id="CM000913">
    <property type="protein sequence ID" value="EFG05379.1"/>
    <property type="molecule type" value="Genomic_DNA"/>
</dbReference>
<feature type="transmembrane region" description="Helical" evidence="2">
    <location>
        <begin position="179"/>
        <end position="200"/>
    </location>
</feature>
<proteinExistence type="predicted"/>
<reference evidence="4 5" key="1">
    <citation type="journal article" date="2010" name="Genome Biol. Evol.">
        <title>The sequence of a 1.8-mb bacterial linear plasmid reveals a rich evolutionary reservoir of secondary metabolic pathways.</title>
        <authorList>
            <person name="Medema M.H."/>
            <person name="Trefzer A."/>
            <person name="Kovalchuk A."/>
            <person name="van den Berg M."/>
            <person name="Mueller U."/>
            <person name="Heijne W."/>
            <person name="Wu L."/>
            <person name="Alam M.T."/>
            <person name="Ronning C.M."/>
            <person name="Nierman W.C."/>
            <person name="Bovenberg R.A.L."/>
            <person name="Breitling R."/>
            <person name="Takano E."/>
        </authorList>
    </citation>
    <scope>NUCLEOTIDE SEQUENCE [LARGE SCALE GENOMIC DNA]</scope>
    <source>
        <strain evidence="5">ATCC 27064 / DSM 738 / JCM 4710 / NBRC 13307 / NCIMB 12785 / NRRL 3585 / VKM Ac-602</strain>
    </source>
</reference>
<feature type="transmembrane region" description="Helical" evidence="2">
    <location>
        <begin position="106"/>
        <end position="125"/>
    </location>
</feature>
<dbReference type="SMART" id="SM00014">
    <property type="entry name" value="acidPPc"/>
    <property type="match status" value="1"/>
</dbReference>
<feature type="transmembrane region" description="Helical" evidence="2">
    <location>
        <begin position="206"/>
        <end position="224"/>
    </location>
</feature>